<evidence type="ECO:0000313" key="1">
    <source>
        <dbReference type="EMBL" id="GFR21123.1"/>
    </source>
</evidence>
<keyword evidence="2" id="KW-1185">Reference proteome</keyword>
<comment type="caution">
    <text evidence="1">The sequence shown here is derived from an EMBL/GenBank/DDBJ whole genome shotgun (WGS) entry which is preliminary data.</text>
</comment>
<dbReference type="Proteomes" id="UP000887116">
    <property type="component" value="Unassembled WGS sequence"/>
</dbReference>
<gene>
    <name evidence="1" type="ORF">TNCT_361051</name>
</gene>
<proteinExistence type="predicted"/>
<name>A0A8X6HE50_TRICU</name>
<protein>
    <submittedName>
        <fullName evidence="1">Uncharacterized protein</fullName>
    </submittedName>
</protein>
<dbReference type="AlphaFoldDB" id="A0A8X6HE50"/>
<organism evidence="1 2">
    <name type="scientific">Trichonephila clavata</name>
    <name type="common">Joro spider</name>
    <name type="synonym">Nephila clavata</name>
    <dbReference type="NCBI Taxonomy" id="2740835"/>
    <lineage>
        <taxon>Eukaryota</taxon>
        <taxon>Metazoa</taxon>
        <taxon>Ecdysozoa</taxon>
        <taxon>Arthropoda</taxon>
        <taxon>Chelicerata</taxon>
        <taxon>Arachnida</taxon>
        <taxon>Araneae</taxon>
        <taxon>Araneomorphae</taxon>
        <taxon>Entelegynae</taxon>
        <taxon>Araneoidea</taxon>
        <taxon>Nephilidae</taxon>
        <taxon>Trichonephila</taxon>
    </lineage>
</organism>
<dbReference type="EMBL" id="BMAO01037909">
    <property type="protein sequence ID" value="GFR21123.1"/>
    <property type="molecule type" value="Genomic_DNA"/>
</dbReference>
<evidence type="ECO:0000313" key="2">
    <source>
        <dbReference type="Proteomes" id="UP000887116"/>
    </source>
</evidence>
<reference evidence="1" key="1">
    <citation type="submission" date="2020-07" db="EMBL/GenBank/DDBJ databases">
        <title>Multicomponent nature underlies the extraordinary mechanical properties of spider dragline silk.</title>
        <authorList>
            <person name="Kono N."/>
            <person name="Nakamura H."/>
            <person name="Mori M."/>
            <person name="Yoshida Y."/>
            <person name="Ohtoshi R."/>
            <person name="Malay A.D."/>
            <person name="Moran D.A.P."/>
            <person name="Tomita M."/>
            <person name="Numata K."/>
            <person name="Arakawa K."/>
        </authorList>
    </citation>
    <scope>NUCLEOTIDE SEQUENCE</scope>
</reference>
<sequence>MLSFCDPESNKSLSNTSLEHLQPEFLPFEVMLHPFQNLLEDGTLKLEHEEVAYAKQVLVNDYGRWISHGNLIKMELEKLTKRFASEKLKPNTT</sequence>
<accession>A0A8X6HE50</accession>